<dbReference type="InParanoid" id="A0A251SXK6"/>
<evidence type="ECO:0000313" key="3">
    <source>
        <dbReference type="EMBL" id="OTG03006.1"/>
    </source>
</evidence>
<dbReference type="InterPro" id="IPR007612">
    <property type="entry name" value="LOR"/>
</dbReference>
<dbReference type="Pfam" id="PF04525">
    <property type="entry name" value="LOR"/>
    <property type="match status" value="1"/>
</dbReference>
<dbReference type="OMA" id="CRNLMIT"/>
<dbReference type="OrthoDB" id="97518at2759"/>
<dbReference type="Gramene" id="mRNA:HanXRQr2_Chr13g0609731">
    <property type="protein sequence ID" value="mRNA:HanXRQr2_Chr13g0609731"/>
    <property type="gene ID" value="HanXRQr2_Chr13g0609731"/>
</dbReference>
<reference evidence="2 4" key="1">
    <citation type="journal article" date="2017" name="Nature">
        <title>The sunflower genome provides insights into oil metabolism, flowering and Asterid evolution.</title>
        <authorList>
            <person name="Badouin H."/>
            <person name="Gouzy J."/>
            <person name="Grassa C.J."/>
            <person name="Murat F."/>
            <person name="Staton S.E."/>
            <person name="Cottret L."/>
            <person name="Lelandais-Briere C."/>
            <person name="Owens G.L."/>
            <person name="Carrere S."/>
            <person name="Mayjonade B."/>
            <person name="Legrand L."/>
            <person name="Gill N."/>
            <person name="Kane N.C."/>
            <person name="Bowers J.E."/>
            <person name="Hubner S."/>
            <person name="Bellec A."/>
            <person name="Berard A."/>
            <person name="Berges H."/>
            <person name="Blanchet N."/>
            <person name="Boniface M.C."/>
            <person name="Brunel D."/>
            <person name="Catrice O."/>
            <person name="Chaidir N."/>
            <person name="Claudel C."/>
            <person name="Donnadieu C."/>
            <person name="Faraut T."/>
            <person name="Fievet G."/>
            <person name="Helmstetter N."/>
            <person name="King M."/>
            <person name="Knapp S.J."/>
            <person name="Lai Z."/>
            <person name="Le Paslier M.C."/>
            <person name="Lippi Y."/>
            <person name="Lorenzon L."/>
            <person name="Mandel J.R."/>
            <person name="Marage G."/>
            <person name="Marchand G."/>
            <person name="Marquand E."/>
            <person name="Bret-Mestries E."/>
            <person name="Morien E."/>
            <person name="Nambeesan S."/>
            <person name="Nguyen T."/>
            <person name="Pegot-Espagnet P."/>
            <person name="Pouilly N."/>
            <person name="Raftis F."/>
            <person name="Sallet E."/>
            <person name="Schiex T."/>
            <person name="Thomas J."/>
            <person name="Vandecasteele C."/>
            <person name="Vares D."/>
            <person name="Vear F."/>
            <person name="Vautrin S."/>
            <person name="Crespi M."/>
            <person name="Mangin B."/>
            <person name="Burke J.M."/>
            <person name="Salse J."/>
            <person name="Munos S."/>
            <person name="Vincourt P."/>
            <person name="Rieseberg L.H."/>
            <person name="Langlade N.B."/>
        </authorList>
    </citation>
    <scope>NUCLEOTIDE SEQUENCE [LARGE SCALE GENOMIC DNA]</scope>
    <source>
        <strain evidence="4">cv. SF193</strain>
        <tissue evidence="2">Leaves</tissue>
    </source>
</reference>
<proteinExistence type="inferred from homology"/>
<dbReference type="Proteomes" id="UP000215914">
    <property type="component" value="Chromosome 13"/>
</dbReference>
<dbReference type="PANTHER" id="PTHR31087">
    <property type="match status" value="1"/>
</dbReference>
<dbReference type="EMBL" id="CM007902">
    <property type="protein sequence ID" value="OTG03006.1"/>
    <property type="molecule type" value="Genomic_DNA"/>
</dbReference>
<dbReference type="InterPro" id="IPR038595">
    <property type="entry name" value="LOR_sf"/>
</dbReference>
<dbReference type="AlphaFoldDB" id="A0A251SXK6"/>
<sequence length="221" mass="24603">MMAQPTYAPAPLFAPFSVIGPQFIAPQPIEVIVEKCPCRNLMITDMNHKILLKVKPYNKRFHCQRVLLDPNDNPIAKLRKKNLSMHSRWNVFRGESKESSDMLFTTNTKHMIHFKTNVSVMLANKMSNKDDCDLRIKGSLSKGNCTIYMGDSSTAIAQMHKLQTSKYANDKFTVTIQANIDYACVVALFAIVDAMENPDEEKGSTETAVGVVGAIGSILTS</sequence>
<accession>A0A251SXK6</accession>
<reference evidence="2" key="3">
    <citation type="submission" date="2020-06" db="EMBL/GenBank/DDBJ databases">
        <title>Helianthus annuus Genome sequencing and assembly Release 2.</title>
        <authorList>
            <person name="Gouzy J."/>
            <person name="Langlade N."/>
            <person name="Munos S."/>
        </authorList>
    </citation>
    <scope>NUCLEOTIDE SEQUENCE</scope>
    <source>
        <tissue evidence="2">Leaves</tissue>
    </source>
</reference>
<keyword evidence="4" id="KW-1185">Reference proteome</keyword>
<evidence type="ECO:0000256" key="1">
    <source>
        <dbReference type="ARBA" id="ARBA00005437"/>
    </source>
</evidence>
<dbReference type="SUPFAM" id="SSF54518">
    <property type="entry name" value="Tubby C-terminal domain-like"/>
    <property type="match status" value="1"/>
</dbReference>
<organism evidence="3 4">
    <name type="scientific">Helianthus annuus</name>
    <name type="common">Common sunflower</name>
    <dbReference type="NCBI Taxonomy" id="4232"/>
    <lineage>
        <taxon>Eukaryota</taxon>
        <taxon>Viridiplantae</taxon>
        <taxon>Streptophyta</taxon>
        <taxon>Embryophyta</taxon>
        <taxon>Tracheophyta</taxon>
        <taxon>Spermatophyta</taxon>
        <taxon>Magnoliopsida</taxon>
        <taxon>eudicotyledons</taxon>
        <taxon>Gunneridae</taxon>
        <taxon>Pentapetalae</taxon>
        <taxon>asterids</taxon>
        <taxon>campanulids</taxon>
        <taxon>Asterales</taxon>
        <taxon>Asteraceae</taxon>
        <taxon>Asteroideae</taxon>
        <taxon>Heliantheae alliance</taxon>
        <taxon>Heliantheae</taxon>
        <taxon>Helianthus</taxon>
    </lineage>
</organism>
<evidence type="ECO:0000313" key="4">
    <source>
        <dbReference type="Proteomes" id="UP000215914"/>
    </source>
</evidence>
<dbReference type="Gene3D" id="2.40.160.200">
    <property type="entry name" value="LURP1-related"/>
    <property type="match status" value="1"/>
</dbReference>
<dbReference type="EMBL" id="MNCJ02000328">
    <property type="protein sequence ID" value="KAF5775224.1"/>
    <property type="molecule type" value="Genomic_DNA"/>
</dbReference>
<dbReference type="InterPro" id="IPR025659">
    <property type="entry name" value="Tubby-like_C"/>
</dbReference>
<evidence type="ECO:0000313" key="2">
    <source>
        <dbReference type="EMBL" id="KAF5775224.1"/>
    </source>
</evidence>
<reference evidence="3" key="2">
    <citation type="submission" date="2017-02" db="EMBL/GenBank/DDBJ databases">
        <title>Sunflower complete genome.</title>
        <authorList>
            <person name="Langlade N."/>
            <person name="Munos S."/>
        </authorList>
    </citation>
    <scope>NUCLEOTIDE SEQUENCE [LARGE SCALE GENOMIC DNA]</scope>
    <source>
        <tissue evidence="3">Leaves</tissue>
    </source>
</reference>
<gene>
    <name evidence="3" type="ORF">HannXRQ_Chr13g0419311</name>
    <name evidence="2" type="ORF">HanXRQr2_Chr13g0609731</name>
</gene>
<dbReference type="PANTHER" id="PTHR31087:SF122">
    <property type="entry name" value="TUBBY-LIKE PROTEIN"/>
    <property type="match status" value="1"/>
</dbReference>
<comment type="similarity">
    <text evidence="1">Belongs to the LOR family.</text>
</comment>
<protein>
    <submittedName>
        <fullName evidence="3">Putative tubby C-terminal-like domain-containing protein</fullName>
    </submittedName>
    <submittedName>
        <fullName evidence="2">Tubby-like protein</fullName>
    </submittedName>
</protein>
<name>A0A251SXK6_HELAN</name>